<dbReference type="EMBL" id="BJWG01000013">
    <property type="protein sequence ID" value="GEL96003.1"/>
    <property type="molecule type" value="Genomic_DNA"/>
</dbReference>
<dbReference type="PANTHER" id="PTHR43610">
    <property type="entry name" value="BLL6696 PROTEIN"/>
    <property type="match status" value="1"/>
</dbReference>
<feature type="domain" description="N-acetyltransferase" evidence="1">
    <location>
        <begin position="19"/>
        <end position="174"/>
    </location>
</feature>
<evidence type="ECO:0000313" key="3">
    <source>
        <dbReference type="Proteomes" id="UP000321720"/>
    </source>
</evidence>
<sequence>MNGVPLSRPMVLTGRYVQLERLRQEHAEGLAAAAARDRSSYAFTTVPDGLDGARAYIDLAMSKERAGRAVPFAVRRLSDDTVVGSTSLLDLDVFTWPRVAGDTGPVPDDEHPPTVAEIGSTWYAADAQRTPVNTECKLLLLALVLDTWRGLRVTLKTDARNARSRAAIERLGAQFEGVRRAHTPATDGGVRDTAYYSIVAAEWPDVRTALERRLER</sequence>
<dbReference type="InterPro" id="IPR016181">
    <property type="entry name" value="Acyl_CoA_acyltransferase"/>
</dbReference>
<proteinExistence type="predicted"/>
<dbReference type="PANTHER" id="PTHR43610:SF1">
    <property type="entry name" value="N-ACETYLTRANSFERASE DOMAIN-CONTAINING PROTEIN"/>
    <property type="match status" value="1"/>
</dbReference>
<protein>
    <submittedName>
        <fullName evidence="2">N-acetyltransferase</fullName>
    </submittedName>
</protein>
<comment type="caution">
    <text evidence="2">The sequence shown here is derived from an EMBL/GenBank/DDBJ whole genome shotgun (WGS) entry which is preliminary data.</text>
</comment>
<dbReference type="Proteomes" id="UP000321720">
    <property type="component" value="Unassembled WGS sequence"/>
</dbReference>
<dbReference type="RefSeq" id="WP_222593207.1">
    <property type="nucleotide sequence ID" value="NZ_BJWG01000013.1"/>
</dbReference>
<dbReference type="Pfam" id="PF13302">
    <property type="entry name" value="Acetyltransf_3"/>
    <property type="match status" value="1"/>
</dbReference>
<keyword evidence="2" id="KW-0808">Transferase</keyword>
<reference evidence="2 3" key="1">
    <citation type="submission" date="2019-07" db="EMBL/GenBank/DDBJ databases">
        <title>Whole genome shotgun sequence of Cellulomonas composti NBRC 100758.</title>
        <authorList>
            <person name="Hosoyama A."/>
            <person name="Uohara A."/>
            <person name="Ohji S."/>
            <person name="Ichikawa N."/>
        </authorList>
    </citation>
    <scope>NUCLEOTIDE SEQUENCE [LARGE SCALE GENOMIC DNA]</scope>
    <source>
        <strain evidence="2 3">NBRC 100758</strain>
    </source>
</reference>
<evidence type="ECO:0000259" key="1">
    <source>
        <dbReference type="Pfam" id="PF13302"/>
    </source>
</evidence>
<dbReference type="SUPFAM" id="SSF55729">
    <property type="entry name" value="Acyl-CoA N-acyltransferases (Nat)"/>
    <property type="match status" value="1"/>
</dbReference>
<name>A0A511JE39_9CELL</name>
<gene>
    <name evidence="2" type="ORF">CCO02nite_26610</name>
</gene>
<dbReference type="GO" id="GO:0016747">
    <property type="term" value="F:acyltransferase activity, transferring groups other than amino-acyl groups"/>
    <property type="evidence" value="ECO:0007669"/>
    <property type="project" value="InterPro"/>
</dbReference>
<dbReference type="InterPro" id="IPR000182">
    <property type="entry name" value="GNAT_dom"/>
</dbReference>
<dbReference type="AlphaFoldDB" id="A0A511JE39"/>
<evidence type="ECO:0000313" key="2">
    <source>
        <dbReference type="EMBL" id="GEL96003.1"/>
    </source>
</evidence>
<organism evidence="2 3">
    <name type="scientific">Cellulomonas composti</name>
    <dbReference type="NCBI Taxonomy" id="266130"/>
    <lineage>
        <taxon>Bacteria</taxon>
        <taxon>Bacillati</taxon>
        <taxon>Actinomycetota</taxon>
        <taxon>Actinomycetes</taxon>
        <taxon>Micrococcales</taxon>
        <taxon>Cellulomonadaceae</taxon>
        <taxon>Cellulomonas</taxon>
    </lineage>
</organism>
<keyword evidence="3" id="KW-1185">Reference proteome</keyword>
<dbReference type="Gene3D" id="3.40.630.30">
    <property type="match status" value="1"/>
</dbReference>
<accession>A0A511JE39</accession>